<dbReference type="Proteomes" id="UP000320455">
    <property type="component" value="Unassembled WGS sequence"/>
</dbReference>
<dbReference type="AlphaFoldDB" id="A0ABD7S683"/>
<sequence length="81" mass="8740">MSTALLHITASIHHSTACNKPRAMLSSYDSRFPVPDSRDTSSTTHPVTHITCNRLQTFREGMSTTFVAILSFSPAAATGTT</sequence>
<organism evidence="1 2">
    <name type="scientific">Xanthomonas vasicola</name>
    <dbReference type="NCBI Taxonomy" id="56459"/>
    <lineage>
        <taxon>Bacteria</taxon>
        <taxon>Pseudomonadati</taxon>
        <taxon>Pseudomonadota</taxon>
        <taxon>Gammaproteobacteria</taxon>
        <taxon>Lysobacterales</taxon>
        <taxon>Lysobacteraceae</taxon>
        <taxon>Xanthomonas</taxon>
    </lineage>
</organism>
<comment type="caution">
    <text evidence="1">The sequence shown here is derived from an EMBL/GenBank/DDBJ whole genome shotgun (WGS) entry which is preliminary data.</text>
</comment>
<proteinExistence type="predicted"/>
<accession>A0ABD7S683</accession>
<evidence type="ECO:0000313" key="2">
    <source>
        <dbReference type="Proteomes" id="UP000320455"/>
    </source>
</evidence>
<gene>
    <name evidence="1" type="ORF">FQK01_18725</name>
</gene>
<name>A0ABD7S683_XANVA</name>
<evidence type="ECO:0000313" key="1">
    <source>
        <dbReference type="EMBL" id="TWQ50367.1"/>
    </source>
</evidence>
<dbReference type="EMBL" id="VOCK01000040">
    <property type="protein sequence ID" value="TWQ50367.1"/>
    <property type="molecule type" value="Genomic_DNA"/>
</dbReference>
<protein>
    <submittedName>
        <fullName evidence="1">Uncharacterized protein</fullName>
    </submittedName>
</protein>
<keyword evidence="2" id="KW-1185">Reference proteome</keyword>
<reference evidence="2" key="1">
    <citation type="journal article" date="2020" name="Phytopathology">
        <title>Genomic acquisitions in emerging populations of Xanthomonas vasicola pv. vasculorum infecting corn in the U.S. and Argentina.</title>
        <authorList>
            <person name="Perez-Quintero A.L."/>
        </authorList>
    </citation>
    <scope>NUCLEOTIDE SEQUENCE [LARGE SCALE GENOMIC DNA]</scope>
    <source>
        <strain evidence="2">Xvh-L</strain>
    </source>
</reference>